<gene>
    <name evidence="7" type="ORF">GCM10025881_08120</name>
</gene>
<proteinExistence type="predicted"/>
<evidence type="ECO:0000313" key="8">
    <source>
        <dbReference type="Proteomes" id="UP001157034"/>
    </source>
</evidence>
<protein>
    <submittedName>
        <fullName evidence="7">ABC transporter ATP-binding protein</fullName>
    </submittedName>
</protein>
<comment type="subcellular location">
    <subcellularLocation>
        <location evidence="1">Cell membrane</location>
        <topology evidence="1">Peripheral membrane protein</topology>
    </subcellularLocation>
</comment>
<dbReference type="SUPFAM" id="SSF52540">
    <property type="entry name" value="P-loop containing nucleoside triphosphate hydrolases"/>
    <property type="match status" value="1"/>
</dbReference>
<organism evidence="7 8">
    <name type="scientific">Pseudolysinimonas kribbensis</name>
    <dbReference type="NCBI Taxonomy" id="433641"/>
    <lineage>
        <taxon>Bacteria</taxon>
        <taxon>Bacillati</taxon>
        <taxon>Actinomycetota</taxon>
        <taxon>Actinomycetes</taxon>
        <taxon>Micrococcales</taxon>
        <taxon>Microbacteriaceae</taxon>
        <taxon>Pseudolysinimonas</taxon>
    </lineage>
</organism>
<sequence>MNDSPAIALHGLRKRFGQLTAVDGVTLEIGRGEVVALLGPNGAGKSTTIDLALGLSNPDEGDARLFGGTPRQAIVAGRVGAMLQGGALLPTLTVRQSIELVAAAHRHPLPVDEAMERAKVTDIARQRVAKLSGGQMQRARFAVAVVSNPDLLILDEPTAAMDVEARHVFWESMRAFTEEGRTVVFATHYLDEADSFADRIVILNRGRLVADGTPAEVKAVVSGRVVSFALDAAPAGLHDRLATLPGVRDVERRGERISIQTADSDATLRAVLADYPAAHDVEVISRTMDDAFLALTHDAAEPALQEALR</sequence>
<name>A0ABQ6K060_9MICO</name>
<dbReference type="GO" id="GO:0005524">
    <property type="term" value="F:ATP binding"/>
    <property type="evidence" value="ECO:0007669"/>
    <property type="project" value="UniProtKB-KW"/>
</dbReference>
<dbReference type="InterPro" id="IPR017871">
    <property type="entry name" value="ABC_transporter-like_CS"/>
</dbReference>
<dbReference type="InterPro" id="IPR050763">
    <property type="entry name" value="ABC_transporter_ATP-binding"/>
</dbReference>
<evidence type="ECO:0000256" key="3">
    <source>
        <dbReference type="ARBA" id="ARBA00022741"/>
    </source>
</evidence>
<evidence type="ECO:0000256" key="1">
    <source>
        <dbReference type="ARBA" id="ARBA00004202"/>
    </source>
</evidence>
<comment type="caution">
    <text evidence="7">The sequence shown here is derived from an EMBL/GenBank/DDBJ whole genome shotgun (WGS) entry which is preliminary data.</text>
</comment>
<evidence type="ECO:0000256" key="2">
    <source>
        <dbReference type="ARBA" id="ARBA00022448"/>
    </source>
</evidence>
<reference evidence="8" key="1">
    <citation type="journal article" date="2019" name="Int. J. Syst. Evol. Microbiol.">
        <title>The Global Catalogue of Microorganisms (GCM) 10K type strain sequencing project: providing services to taxonomists for standard genome sequencing and annotation.</title>
        <authorList>
            <consortium name="The Broad Institute Genomics Platform"/>
            <consortium name="The Broad Institute Genome Sequencing Center for Infectious Disease"/>
            <person name="Wu L."/>
            <person name="Ma J."/>
        </authorList>
    </citation>
    <scope>NUCLEOTIDE SEQUENCE [LARGE SCALE GENOMIC DNA]</scope>
    <source>
        <strain evidence="8">NBRC 108894</strain>
    </source>
</reference>
<dbReference type="PANTHER" id="PTHR42711">
    <property type="entry name" value="ABC TRANSPORTER ATP-BINDING PROTEIN"/>
    <property type="match status" value="1"/>
</dbReference>
<dbReference type="PROSITE" id="PS00211">
    <property type="entry name" value="ABC_TRANSPORTER_1"/>
    <property type="match status" value="1"/>
</dbReference>
<evidence type="ECO:0000259" key="6">
    <source>
        <dbReference type="PROSITE" id="PS50893"/>
    </source>
</evidence>
<dbReference type="Pfam" id="PF00005">
    <property type="entry name" value="ABC_tran"/>
    <property type="match status" value="1"/>
</dbReference>
<keyword evidence="2" id="KW-0813">Transport</keyword>
<keyword evidence="4 7" id="KW-0067">ATP-binding</keyword>
<dbReference type="InterPro" id="IPR003593">
    <property type="entry name" value="AAA+_ATPase"/>
</dbReference>
<evidence type="ECO:0000313" key="7">
    <source>
        <dbReference type="EMBL" id="GMA93988.1"/>
    </source>
</evidence>
<dbReference type="PANTHER" id="PTHR42711:SF17">
    <property type="entry name" value="ABC TRANSPORTER ATP-BINDING PROTEIN"/>
    <property type="match status" value="1"/>
</dbReference>
<keyword evidence="8" id="KW-1185">Reference proteome</keyword>
<dbReference type="SMART" id="SM00382">
    <property type="entry name" value="AAA"/>
    <property type="match status" value="1"/>
</dbReference>
<evidence type="ECO:0000256" key="4">
    <source>
        <dbReference type="ARBA" id="ARBA00022840"/>
    </source>
</evidence>
<evidence type="ECO:0000256" key="5">
    <source>
        <dbReference type="ARBA" id="ARBA00023251"/>
    </source>
</evidence>
<dbReference type="InterPro" id="IPR027417">
    <property type="entry name" value="P-loop_NTPase"/>
</dbReference>
<dbReference type="CDD" id="cd03230">
    <property type="entry name" value="ABC_DR_subfamily_A"/>
    <property type="match status" value="1"/>
</dbReference>
<keyword evidence="3" id="KW-0547">Nucleotide-binding</keyword>
<dbReference type="InterPro" id="IPR003439">
    <property type="entry name" value="ABC_transporter-like_ATP-bd"/>
</dbReference>
<feature type="domain" description="ABC transporter" evidence="6">
    <location>
        <begin position="7"/>
        <end position="230"/>
    </location>
</feature>
<dbReference type="RefSeq" id="WP_284253011.1">
    <property type="nucleotide sequence ID" value="NZ_BAAAQO010000003.1"/>
</dbReference>
<dbReference type="EMBL" id="BSVB01000001">
    <property type="protein sequence ID" value="GMA93988.1"/>
    <property type="molecule type" value="Genomic_DNA"/>
</dbReference>
<dbReference type="Gene3D" id="3.40.50.300">
    <property type="entry name" value="P-loop containing nucleotide triphosphate hydrolases"/>
    <property type="match status" value="1"/>
</dbReference>
<keyword evidence="5" id="KW-0046">Antibiotic resistance</keyword>
<accession>A0ABQ6K060</accession>
<dbReference type="Proteomes" id="UP001157034">
    <property type="component" value="Unassembled WGS sequence"/>
</dbReference>
<dbReference type="PROSITE" id="PS50893">
    <property type="entry name" value="ABC_TRANSPORTER_2"/>
    <property type="match status" value="1"/>
</dbReference>